<sequence length="109" mass="12335">MPPKIDTHKCNGCNGREETHCEEICPGDLMALNPATGKAYLRAARDCWDCMSCIKACPAGALEIKMPYQLGYFKATLRPIMGSNFIIWKCRDINGQEQTYRYVNRLDKA</sequence>
<feature type="domain" description="4Fe-4S ferredoxin-type" evidence="4">
    <location>
        <begin position="37"/>
        <end position="67"/>
    </location>
</feature>
<dbReference type="PROSITE" id="PS00198">
    <property type="entry name" value="4FE4S_FER_1"/>
    <property type="match status" value="1"/>
</dbReference>
<dbReference type="InterPro" id="IPR017900">
    <property type="entry name" value="4Fe4S_Fe_S_CS"/>
</dbReference>
<gene>
    <name evidence="5" type="ORF">KM92DES2_12637</name>
</gene>
<reference evidence="5" key="1">
    <citation type="submission" date="2016-04" db="EMBL/GenBank/DDBJ databases">
        <authorList>
            <person name="Evans L.H."/>
            <person name="Alamgir A."/>
            <person name="Owens N."/>
            <person name="Weber N.D."/>
            <person name="Virtaneva K."/>
            <person name="Barbian K."/>
            <person name="Babar A."/>
            <person name="Rosenke K."/>
        </authorList>
    </citation>
    <scope>NUCLEOTIDE SEQUENCE</scope>
    <source>
        <strain evidence="5">92-2</strain>
    </source>
</reference>
<evidence type="ECO:0000256" key="2">
    <source>
        <dbReference type="ARBA" id="ARBA00023004"/>
    </source>
</evidence>
<keyword evidence="2" id="KW-0408">Iron</keyword>
<dbReference type="InterPro" id="IPR017896">
    <property type="entry name" value="4Fe4S_Fe-S-bd"/>
</dbReference>
<evidence type="ECO:0000259" key="4">
    <source>
        <dbReference type="PROSITE" id="PS51379"/>
    </source>
</evidence>
<dbReference type="PROSITE" id="PS51379">
    <property type="entry name" value="4FE4S_FER_2"/>
    <property type="match status" value="2"/>
</dbReference>
<keyword evidence="3" id="KW-0411">Iron-sulfur</keyword>
<organism evidence="5">
    <name type="scientific">uncultured Desulfovibrio sp</name>
    <dbReference type="NCBI Taxonomy" id="167968"/>
    <lineage>
        <taxon>Bacteria</taxon>
        <taxon>Pseudomonadati</taxon>
        <taxon>Thermodesulfobacteriota</taxon>
        <taxon>Desulfovibrionia</taxon>
        <taxon>Desulfovibrionales</taxon>
        <taxon>Desulfovibrionaceae</taxon>
        <taxon>Desulfovibrio</taxon>
        <taxon>environmental samples</taxon>
    </lineage>
</organism>
<dbReference type="SUPFAM" id="SSF54862">
    <property type="entry name" value="4Fe-4S ferredoxins"/>
    <property type="match status" value="1"/>
</dbReference>
<evidence type="ECO:0000313" key="5">
    <source>
        <dbReference type="EMBL" id="SBW09175.1"/>
    </source>
</evidence>
<protein>
    <submittedName>
        <fullName evidence="5">Putative adenylylsulfate reductase, beta subunit</fullName>
    </submittedName>
</protein>
<proteinExistence type="predicted"/>
<keyword evidence="1" id="KW-0479">Metal-binding</keyword>
<dbReference type="GeneID" id="72383262"/>
<evidence type="ECO:0000256" key="1">
    <source>
        <dbReference type="ARBA" id="ARBA00022723"/>
    </source>
</evidence>
<dbReference type="Pfam" id="PF12838">
    <property type="entry name" value="Fer4_7"/>
    <property type="match status" value="1"/>
</dbReference>
<dbReference type="EMBL" id="FLUP01000001">
    <property type="protein sequence ID" value="SBW09175.1"/>
    <property type="molecule type" value="Genomic_DNA"/>
</dbReference>
<accession>A0A212KCC3</accession>
<dbReference type="GO" id="GO:0046872">
    <property type="term" value="F:metal ion binding"/>
    <property type="evidence" value="ECO:0007669"/>
    <property type="project" value="UniProtKB-KW"/>
</dbReference>
<evidence type="ECO:0000256" key="3">
    <source>
        <dbReference type="ARBA" id="ARBA00023014"/>
    </source>
</evidence>
<dbReference type="Gene3D" id="3.30.70.20">
    <property type="match status" value="1"/>
</dbReference>
<dbReference type="RefSeq" id="WP_192113735.1">
    <property type="nucleotide sequence ID" value="NZ_CABSIF010000009.1"/>
</dbReference>
<feature type="domain" description="4Fe-4S ferredoxin-type" evidence="4">
    <location>
        <begin position="1"/>
        <end position="35"/>
    </location>
</feature>
<name>A0A212KCC3_9BACT</name>
<dbReference type="GO" id="GO:0051536">
    <property type="term" value="F:iron-sulfur cluster binding"/>
    <property type="evidence" value="ECO:0007669"/>
    <property type="project" value="UniProtKB-KW"/>
</dbReference>
<dbReference type="AlphaFoldDB" id="A0A212KCC3"/>